<dbReference type="Proteomes" id="UP000260644">
    <property type="component" value="Unassembled WGS sequence"/>
</dbReference>
<dbReference type="Pfam" id="PF14534">
    <property type="entry name" value="DUF4440"/>
    <property type="match status" value="1"/>
</dbReference>
<dbReference type="EMBL" id="QPMM01000007">
    <property type="protein sequence ID" value="RFS21789.1"/>
    <property type="molecule type" value="Genomic_DNA"/>
</dbReference>
<dbReference type="OrthoDB" id="6057827at2"/>
<reference evidence="2 3" key="1">
    <citation type="submission" date="2018-07" db="EMBL/GenBank/DDBJ databases">
        <title>Chitinophaga K2CV101002-2 sp. nov., isolated from a monsoon evergreen broad-leaved forest soil.</title>
        <authorList>
            <person name="Lv Y."/>
        </authorList>
    </citation>
    <scope>NUCLEOTIDE SEQUENCE [LARGE SCALE GENOMIC DNA]</scope>
    <source>
        <strain evidence="2 3">GDMCC 1.1288</strain>
    </source>
</reference>
<dbReference type="RefSeq" id="WP_116976351.1">
    <property type="nucleotide sequence ID" value="NZ_QPMM01000007.1"/>
</dbReference>
<evidence type="ECO:0000313" key="2">
    <source>
        <dbReference type="EMBL" id="RFS21789.1"/>
    </source>
</evidence>
<dbReference type="InterPro" id="IPR032710">
    <property type="entry name" value="NTF2-like_dom_sf"/>
</dbReference>
<accession>A0A3E1Y8L7</accession>
<evidence type="ECO:0000313" key="3">
    <source>
        <dbReference type="Proteomes" id="UP000260644"/>
    </source>
</evidence>
<keyword evidence="3" id="KW-1185">Reference proteome</keyword>
<dbReference type="AlphaFoldDB" id="A0A3E1Y8L7"/>
<feature type="domain" description="DUF4440" evidence="1">
    <location>
        <begin position="30"/>
        <end position="135"/>
    </location>
</feature>
<dbReference type="Gene3D" id="3.10.450.50">
    <property type="match status" value="2"/>
</dbReference>
<comment type="caution">
    <text evidence="2">The sequence shown here is derived from an EMBL/GenBank/DDBJ whole genome shotgun (WGS) entry which is preliminary data.</text>
</comment>
<gene>
    <name evidence="2" type="ORF">DVR12_14105</name>
</gene>
<proteinExistence type="predicted"/>
<evidence type="ECO:0000259" key="1">
    <source>
        <dbReference type="Pfam" id="PF14534"/>
    </source>
</evidence>
<sequence length="298" mass="34242">MPNYFSLLIFCHCIIFSFEGKSQQLNDLQKVNHEIAKLFAEGNTEKLLSYYAEEAVAMPEYHKPLYGKPVIRQYFNEWMKATGKKLQVRKVIDVQSTPHYVIEIGTLTDRYLQKGKDSMNYDCKYLRVWKKGPDRMNIISEIWGANDYIEKAKLPEIKIQPAALPKSTVSATVQKEIGLRNQTITDCVKERKGAEHATLFTKDAIYMPYFQPMKKGIENVKAYFVDHEGPGVAIDSLVISAANIIDLGNNIVLEHGYYAIRWRSDTHGGLNLGKSVNIWKKDDSGQWKLFRQMVNHDE</sequence>
<protein>
    <submittedName>
        <fullName evidence="2">DUF4440 domain-containing protein</fullName>
    </submittedName>
</protein>
<name>A0A3E1Y8L7_9BACT</name>
<dbReference type="SUPFAM" id="SSF54427">
    <property type="entry name" value="NTF2-like"/>
    <property type="match status" value="2"/>
</dbReference>
<dbReference type="InterPro" id="IPR027843">
    <property type="entry name" value="DUF4440"/>
</dbReference>
<organism evidence="2 3">
    <name type="scientific">Chitinophaga silvatica</name>
    <dbReference type="NCBI Taxonomy" id="2282649"/>
    <lineage>
        <taxon>Bacteria</taxon>
        <taxon>Pseudomonadati</taxon>
        <taxon>Bacteroidota</taxon>
        <taxon>Chitinophagia</taxon>
        <taxon>Chitinophagales</taxon>
        <taxon>Chitinophagaceae</taxon>
        <taxon>Chitinophaga</taxon>
    </lineage>
</organism>